<keyword evidence="3" id="KW-1185">Reference proteome</keyword>
<dbReference type="EMBL" id="BDGI01000011">
    <property type="protein sequence ID" value="GAV26854.1"/>
    <property type="molecule type" value="Genomic_DNA"/>
</dbReference>
<dbReference type="AlphaFoldDB" id="A0A1Q2YBE0"/>
<dbReference type="OrthoDB" id="10645145at2759"/>
<gene>
    <name evidence="2" type="ORF">PMKS-000313</name>
</gene>
<comment type="caution">
    <text evidence="2">The sequence shown here is derived from an EMBL/GenBank/DDBJ whole genome shotgun (WGS) entry which is preliminary data.</text>
</comment>
<feature type="region of interest" description="Disordered" evidence="1">
    <location>
        <begin position="380"/>
        <end position="413"/>
    </location>
</feature>
<name>A0A1Q2YBE0_9ASCO</name>
<evidence type="ECO:0000313" key="2">
    <source>
        <dbReference type="EMBL" id="GAV26854.1"/>
    </source>
</evidence>
<feature type="region of interest" description="Disordered" evidence="1">
    <location>
        <begin position="137"/>
        <end position="158"/>
    </location>
</feature>
<protein>
    <submittedName>
        <fullName evidence="2">Uncharacterized protein</fullName>
    </submittedName>
</protein>
<feature type="compositionally biased region" description="Polar residues" evidence="1">
    <location>
        <begin position="147"/>
        <end position="158"/>
    </location>
</feature>
<dbReference type="Proteomes" id="UP000186136">
    <property type="component" value="Unassembled WGS sequence"/>
</dbReference>
<reference evidence="2 3" key="1">
    <citation type="submission" date="2016-08" db="EMBL/GenBank/DDBJ databases">
        <title>Whole genome shotgun sequence of Pichia membranifaciens KS47-1.</title>
        <authorList>
            <person name="Konishi M."/>
            <person name="Ishida M."/>
            <person name="Arakawa T."/>
            <person name="Kato Y."/>
            <person name="Horiuchi J."/>
        </authorList>
    </citation>
    <scope>NUCLEOTIDE SEQUENCE [LARGE SCALE GENOMIC DNA]</scope>
    <source>
        <strain evidence="2 3">KS47-1</strain>
    </source>
</reference>
<evidence type="ECO:0000313" key="3">
    <source>
        <dbReference type="Proteomes" id="UP000186136"/>
    </source>
</evidence>
<evidence type="ECO:0000256" key="1">
    <source>
        <dbReference type="SAM" id="MobiDB-lite"/>
    </source>
</evidence>
<proteinExistence type="predicted"/>
<feature type="region of interest" description="Disordered" evidence="1">
    <location>
        <begin position="319"/>
        <end position="342"/>
    </location>
</feature>
<feature type="compositionally biased region" description="Low complexity" evidence="1">
    <location>
        <begin position="327"/>
        <end position="342"/>
    </location>
</feature>
<feature type="compositionally biased region" description="Acidic residues" evidence="1">
    <location>
        <begin position="404"/>
        <end position="413"/>
    </location>
</feature>
<organism evidence="2 3">
    <name type="scientific">Pichia membranifaciens</name>
    <dbReference type="NCBI Taxonomy" id="4926"/>
    <lineage>
        <taxon>Eukaryota</taxon>
        <taxon>Fungi</taxon>
        <taxon>Dikarya</taxon>
        <taxon>Ascomycota</taxon>
        <taxon>Saccharomycotina</taxon>
        <taxon>Pichiomycetes</taxon>
        <taxon>Pichiales</taxon>
        <taxon>Pichiaceae</taxon>
        <taxon>Pichia</taxon>
    </lineage>
</organism>
<sequence>MRGGPQADPDNIACGQGKFDYQLSEFATQAIELCSSESHDTIFDNLQSELESGKYPQTCVVVVDLAQAQQPVAADPETDCFELLIRIEQQLKNKSLFKEKLLSTEKDRLKAVPKQARLQNNRSPAHVQVEEVEKENQVGHQVGKGTTLLTSSGHRTSGAETEANLGYATTTLLKTLFRVTSKPTFIHSTVTKTEVSKSIDIVTTTKRPISVSTSTTFVKNIASVTDLLVEGSMTTETVGKQSPMQWETVGTTKTVSHPYLQTDLPILKQDYPEVKAEYIPGRRTLTLQTTMTTLITTTSRLMLVSRICHAVTRFGITCPTIPAPTTSKSSSSSGKSGVSHATTTITTTDTTTSTSSTITTKTKTKTTAKTTTKTLTTTKWEKKEPCDEDDHPDYPHHHPLPPKDDDDDDCDDDYYDDYYDDDDDYYYFQNSHDFVEKYAVELALPKANTTPKHPRMNSVYNNTEIKASSLDYDDAFSQNGNFSQFRNYSETYESVENNSAHFLSSLFLNALFALVILVIIL</sequence>
<accession>A0A1Q2YBE0</accession>